<comment type="function">
    <text evidence="10">Interacts with outer membrane receptor proteins that carry out high-affinity binding and energy dependent uptake into the periplasmic space of specific substrates. It could act to transduce energy from the cytoplasmic membrane to specific energy-requiring processes in the outer membrane, resulting in the release into the periplasm of ligands bound by these outer membrane proteins.</text>
</comment>
<protein>
    <recommendedName>
        <fullName evidence="10">Protein TonB</fullName>
    </recommendedName>
</protein>
<evidence type="ECO:0000256" key="4">
    <source>
        <dbReference type="ARBA" id="ARBA00022475"/>
    </source>
</evidence>
<comment type="subcellular location">
    <subcellularLocation>
        <location evidence="1 10">Cell inner membrane</location>
        <topology evidence="1 10">Single-pass membrane protein</topology>
        <orientation evidence="1 10">Periplasmic side</orientation>
    </subcellularLocation>
</comment>
<evidence type="ECO:0000256" key="6">
    <source>
        <dbReference type="ARBA" id="ARBA00022692"/>
    </source>
</evidence>
<dbReference type="Proteomes" id="UP000256829">
    <property type="component" value="Unassembled WGS sequence"/>
</dbReference>
<keyword evidence="13" id="KW-1185">Reference proteome</keyword>
<keyword evidence="5 10" id="KW-0997">Cell inner membrane</keyword>
<dbReference type="PRINTS" id="PR01374">
    <property type="entry name" value="TONBPROTEIN"/>
</dbReference>
<keyword evidence="6 10" id="KW-0812">Transmembrane</keyword>
<reference evidence="12 13" key="1">
    <citation type="submission" date="2018-08" db="EMBL/GenBank/DDBJ databases">
        <title>Lysobacter soli KCTC 22011, whole genome shotgun sequence.</title>
        <authorList>
            <person name="Zhang X."/>
            <person name="Feng G."/>
            <person name="Zhu H."/>
        </authorList>
    </citation>
    <scope>NUCLEOTIDE SEQUENCE [LARGE SCALE GENOMIC DNA]</scope>
    <source>
        <strain evidence="12 13">KCTC 22011</strain>
    </source>
</reference>
<accession>A0A3D8VKH2</accession>
<feature type="domain" description="TonB C-terminal" evidence="11">
    <location>
        <begin position="134"/>
        <end position="224"/>
    </location>
</feature>
<comment type="caution">
    <text evidence="12">The sequence shown here is derived from an EMBL/GenBank/DDBJ whole genome shotgun (WGS) entry which is preliminary data.</text>
</comment>
<dbReference type="InterPro" id="IPR051045">
    <property type="entry name" value="TonB-dependent_transducer"/>
</dbReference>
<evidence type="ECO:0000256" key="5">
    <source>
        <dbReference type="ARBA" id="ARBA00022519"/>
    </source>
</evidence>
<keyword evidence="7 10" id="KW-0653">Protein transport</keyword>
<evidence type="ECO:0000256" key="1">
    <source>
        <dbReference type="ARBA" id="ARBA00004383"/>
    </source>
</evidence>
<organism evidence="12 13">
    <name type="scientific">Lysobacter soli</name>
    <dbReference type="NCBI Taxonomy" id="453783"/>
    <lineage>
        <taxon>Bacteria</taxon>
        <taxon>Pseudomonadati</taxon>
        <taxon>Pseudomonadota</taxon>
        <taxon>Gammaproteobacteria</taxon>
        <taxon>Lysobacterales</taxon>
        <taxon>Lysobacteraceae</taxon>
        <taxon>Lysobacter</taxon>
    </lineage>
</organism>
<dbReference type="GO" id="GO:0031992">
    <property type="term" value="F:energy transducer activity"/>
    <property type="evidence" value="ECO:0007669"/>
    <property type="project" value="InterPro"/>
</dbReference>
<sequence length="224" mass="23788">MAHAIHVPAKAHESLDGGRIAASTGTLLINGALLLALLVPISQRVLDAPRPEHDAITIVQLPKLMPIPPPVVDEPVEITRKPPTPTTRPSPQTHPVVAQIEQPVVDAQPGDIAIDAADIAIDEGTTTVEPATTSSIAQLQALRAPPPPYPAEAMRAGLSGTVELEILVGIDGRALDVRIVRSSGHRVLDQAARRTVLSKWTFVPAMRDGRAVEALGRLPIEFKL</sequence>
<proteinExistence type="inferred from homology"/>
<evidence type="ECO:0000256" key="9">
    <source>
        <dbReference type="ARBA" id="ARBA00023136"/>
    </source>
</evidence>
<dbReference type="SUPFAM" id="SSF74653">
    <property type="entry name" value="TolA/TonB C-terminal domain"/>
    <property type="match status" value="1"/>
</dbReference>
<dbReference type="RefSeq" id="WP_115840859.1">
    <property type="nucleotide sequence ID" value="NZ_CP183976.1"/>
</dbReference>
<dbReference type="InterPro" id="IPR003538">
    <property type="entry name" value="TonB"/>
</dbReference>
<name>A0A3D8VKH2_9GAMM</name>
<gene>
    <name evidence="12" type="ORF">DX912_02545</name>
</gene>
<dbReference type="PROSITE" id="PS52015">
    <property type="entry name" value="TONB_CTD"/>
    <property type="match status" value="1"/>
</dbReference>
<evidence type="ECO:0000313" key="12">
    <source>
        <dbReference type="EMBL" id="RDY69641.1"/>
    </source>
</evidence>
<dbReference type="GO" id="GO:0030288">
    <property type="term" value="C:outer membrane-bounded periplasmic space"/>
    <property type="evidence" value="ECO:0007669"/>
    <property type="project" value="InterPro"/>
</dbReference>
<evidence type="ECO:0000259" key="11">
    <source>
        <dbReference type="PROSITE" id="PS52015"/>
    </source>
</evidence>
<dbReference type="InterPro" id="IPR006260">
    <property type="entry name" value="TonB/TolA_C"/>
</dbReference>
<evidence type="ECO:0000256" key="2">
    <source>
        <dbReference type="ARBA" id="ARBA00006555"/>
    </source>
</evidence>
<dbReference type="PANTHER" id="PTHR33446:SF2">
    <property type="entry name" value="PROTEIN TONB"/>
    <property type="match status" value="1"/>
</dbReference>
<dbReference type="NCBIfam" id="TIGR01352">
    <property type="entry name" value="tonB_Cterm"/>
    <property type="match status" value="1"/>
</dbReference>
<dbReference type="GO" id="GO:0015031">
    <property type="term" value="P:protein transport"/>
    <property type="evidence" value="ECO:0007669"/>
    <property type="project" value="UniProtKB-UniRule"/>
</dbReference>
<dbReference type="Pfam" id="PF03544">
    <property type="entry name" value="TonB_C"/>
    <property type="match status" value="1"/>
</dbReference>
<keyword evidence="3 10" id="KW-0813">Transport</keyword>
<dbReference type="EMBL" id="QTJR01000001">
    <property type="protein sequence ID" value="RDY69641.1"/>
    <property type="molecule type" value="Genomic_DNA"/>
</dbReference>
<keyword evidence="8 10" id="KW-1133">Transmembrane helix</keyword>
<keyword evidence="9 10" id="KW-0472">Membrane</keyword>
<comment type="similarity">
    <text evidence="2 10">Belongs to the TonB family.</text>
</comment>
<dbReference type="Gene3D" id="3.30.1150.10">
    <property type="match status" value="1"/>
</dbReference>
<evidence type="ECO:0000256" key="7">
    <source>
        <dbReference type="ARBA" id="ARBA00022927"/>
    </source>
</evidence>
<keyword evidence="4 10" id="KW-1003">Cell membrane</keyword>
<dbReference type="GO" id="GO:0015891">
    <property type="term" value="P:siderophore transport"/>
    <property type="evidence" value="ECO:0007669"/>
    <property type="project" value="InterPro"/>
</dbReference>
<feature type="transmembrane region" description="Helical" evidence="10">
    <location>
        <begin position="20"/>
        <end position="41"/>
    </location>
</feature>
<evidence type="ECO:0000313" key="13">
    <source>
        <dbReference type="Proteomes" id="UP000256829"/>
    </source>
</evidence>
<evidence type="ECO:0000256" key="10">
    <source>
        <dbReference type="RuleBase" id="RU362123"/>
    </source>
</evidence>
<evidence type="ECO:0000256" key="3">
    <source>
        <dbReference type="ARBA" id="ARBA00022448"/>
    </source>
</evidence>
<dbReference type="PANTHER" id="PTHR33446">
    <property type="entry name" value="PROTEIN TONB-RELATED"/>
    <property type="match status" value="1"/>
</dbReference>
<keyword evidence="10" id="KW-0735">Signal-anchor</keyword>
<dbReference type="InterPro" id="IPR037682">
    <property type="entry name" value="TonB_C"/>
</dbReference>
<dbReference type="GO" id="GO:0098797">
    <property type="term" value="C:plasma membrane protein complex"/>
    <property type="evidence" value="ECO:0007669"/>
    <property type="project" value="TreeGrafter"/>
</dbReference>
<evidence type="ECO:0000256" key="8">
    <source>
        <dbReference type="ARBA" id="ARBA00022989"/>
    </source>
</evidence>
<dbReference type="GO" id="GO:0055085">
    <property type="term" value="P:transmembrane transport"/>
    <property type="evidence" value="ECO:0007669"/>
    <property type="project" value="InterPro"/>
</dbReference>
<dbReference type="AlphaFoldDB" id="A0A3D8VKH2"/>